<comment type="caution">
    <text evidence="5">The sequence shown here is derived from an EMBL/GenBank/DDBJ whole genome shotgun (WGS) entry which is preliminary data.</text>
</comment>
<dbReference type="OrthoDB" id="27934at2759"/>
<keyword evidence="4" id="KW-0732">Signal</keyword>
<dbReference type="STRING" id="195883.A0A482WS45"/>
<evidence type="ECO:0000313" key="5">
    <source>
        <dbReference type="EMBL" id="RZF36397.1"/>
    </source>
</evidence>
<feature type="region of interest" description="Disordered" evidence="2">
    <location>
        <begin position="25"/>
        <end position="45"/>
    </location>
</feature>
<dbReference type="PANTHER" id="PTHR11102:SF147">
    <property type="entry name" value="SEL1L ADAPTOR SUBUNIT OF ERAD E3 UBIQUITIN LIGASE"/>
    <property type="match status" value="1"/>
</dbReference>
<dbReference type="FunCoup" id="A0A482WS45">
    <property type="interactions" value="583"/>
</dbReference>
<dbReference type="PANTHER" id="PTHR11102">
    <property type="entry name" value="SEL-1-LIKE PROTEIN"/>
    <property type="match status" value="1"/>
</dbReference>
<dbReference type="Pfam" id="PF08238">
    <property type="entry name" value="Sel1"/>
    <property type="match status" value="8"/>
</dbReference>
<dbReference type="SMR" id="A0A482WS45"/>
<dbReference type="SUPFAM" id="SSF81901">
    <property type="entry name" value="HCP-like"/>
    <property type="match status" value="3"/>
</dbReference>
<dbReference type="Gene3D" id="1.25.40.10">
    <property type="entry name" value="Tetratricopeptide repeat domain"/>
    <property type="match status" value="4"/>
</dbReference>
<protein>
    <submittedName>
        <fullName evidence="5">Uncharacterized protein</fullName>
    </submittedName>
</protein>
<dbReference type="InterPro" id="IPR011990">
    <property type="entry name" value="TPR-like_helical_dom_sf"/>
</dbReference>
<dbReference type="InterPro" id="IPR050767">
    <property type="entry name" value="Sel1_AlgK"/>
</dbReference>
<feature type="signal peptide" evidence="4">
    <location>
        <begin position="1"/>
        <end position="22"/>
    </location>
</feature>
<keyword evidence="3" id="KW-1133">Transmembrane helix</keyword>
<dbReference type="GO" id="GO:0005789">
    <property type="term" value="C:endoplasmic reticulum membrane"/>
    <property type="evidence" value="ECO:0007669"/>
    <property type="project" value="TreeGrafter"/>
</dbReference>
<reference evidence="5 6" key="1">
    <citation type="journal article" date="2017" name="Gigascience">
        <title>Genome sequence of the small brown planthopper, Laodelphax striatellus.</title>
        <authorList>
            <person name="Zhu J."/>
            <person name="Jiang F."/>
            <person name="Wang X."/>
            <person name="Yang P."/>
            <person name="Bao Y."/>
            <person name="Zhao W."/>
            <person name="Wang W."/>
            <person name="Lu H."/>
            <person name="Wang Q."/>
            <person name="Cui N."/>
            <person name="Li J."/>
            <person name="Chen X."/>
            <person name="Luo L."/>
            <person name="Yu J."/>
            <person name="Kang L."/>
            <person name="Cui F."/>
        </authorList>
    </citation>
    <scope>NUCLEOTIDE SEQUENCE [LARGE SCALE GENOMIC DNA]</scope>
    <source>
        <strain evidence="5">Lst14</strain>
    </source>
</reference>
<keyword evidence="3" id="KW-0812">Transmembrane</keyword>
<comment type="similarity">
    <text evidence="1">Belongs to the sel-1 family.</text>
</comment>
<feature type="region of interest" description="Disordered" evidence="2">
    <location>
        <begin position="119"/>
        <end position="143"/>
    </location>
</feature>
<dbReference type="InParanoid" id="A0A482WS45"/>
<evidence type="ECO:0000313" key="6">
    <source>
        <dbReference type="Proteomes" id="UP000291343"/>
    </source>
</evidence>
<organism evidence="5 6">
    <name type="scientific">Laodelphax striatellus</name>
    <name type="common">Small brown planthopper</name>
    <name type="synonym">Delphax striatella</name>
    <dbReference type="NCBI Taxonomy" id="195883"/>
    <lineage>
        <taxon>Eukaryota</taxon>
        <taxon>Metazoa</taxon>
        <taxon>Ecdysozoa</taxon>
        <taxon>Arthropoda</taxon>
        <taxon>Hexapoda</taxon>
        <taxon>Insecta</taxon>
        <taxon>Pterygota</taxon>
        <taxon>Neoptera</taxon>
        <taxon>Paraneoptera</taxon>
        <taxon>Hemiptera</taxon>
        <taxon>Auchenorrhyncha</taxon>
        <taxon>Fulgoroidea</taxon>
        <taxon>Delphacidae</taxon>
        <taxon>Criomorphinae</taxon>
        <taxon>Laodelphax</taxon>
    </lineage>
</organism>
<evidence type="ECO:0000256" key="1">
    <source>
        <dbReference type="ARBA" id="ARBA00038101"/>
    </source>
</evidence>
<sequence>MPKHITEILILLYILLTLGTLAEKKEGKADNSNTNDDEQYSKVVEKDDEDPLTVLNYFISKKDELKINIDDNTVEEDVKDKEKEKKDGDKSLNLDMLSLTPDNWMVKLISQIQESDFDVESDATANGEAKDSTGADMLWSDPEPVNWEELTPEQRQDDSDISKETPEIWDSFKNANSNLTCKGALYTGFESLTSLVTLTLTSDTVASELLHALGFIHASGISVNASQAKALVHYTFGALGGNTWAQMILGYRYWSGITVANSCEKALDFYRLVAKKVASEVSLSGGPMVQRIRLLEELENAGYSSGILDNDLIEYYQLMAEKGDVQAQVGLGQLHYQGGRGVAQDPQRALHYFLQAADAGNPIAMAFLGKIYFEGNDVVKADNETAYKYFKKAADMGNPVGQSGLGLMHLQGRGVEKDYSKALKLFSQAADQGWVDAQLQLGIMYFSGLGVRRDYKLANKFFSLASQSGHVLAFYNLAQMHATGTGMMRSCTTAVDLYKNVAERGSWGEKLMEAHTMYREGRFNDAFLTYSLLAELGYEVAQSNAAFMLDRGELTLWSSEEEVLVRALVQWGRAAAQGYSAAQVKLGDYHYYGLGTSVDYEAAAMHYRHASEQQHNAQAMFNLGYMHEQGLGMQQDIHLAKRCYDMAAETSADAKVPVALALLKLSLFFSLKYFQESRWQEWLVLLNLDQSLGPNWDFYLVTVLVGLLAIIVYLRRPQPH</sequence>
<evidence type="ECO:0000256" key="2">
    <source>
        <dbReference type="SAM" id="MobiDB-lite"/>
    </source>
</evidence>
<dbReference type="InterPro" id="IPR006597">
    <property type="entry name" value="Sel1-like"/>
</dbReference>
<keyword evidence="6" id="KW-1185">Reference proteome</keyword>
<evidence type="ECO:0000256" key="4">
    <source>
        <dbReference type="SAM" id="SignalP"/>
    </source>
</evidence>
<dbReference type="SMART" id="SM00671">
    <property type="entry name" value="SEL1"/>
    <property type="match status" value="9"/>
</dbReference>
<proteinExistence type="inferred from homology"/>
<gene>
    <name evidence="5" type="ORF">LSTR_LSTR002993</name>
</gene>
<evidence type="ECO:0000256" key="3">
    <source>
        <dbReference type="SAM" id="Phobius"/>
    </source>
</evidence>
<dbReference type="GO" id="GO:0036503">
    <property type="term" value="P:ERAD pathway"/>
    <property type="evidence" value="ECO:0007669"/>
    <property type="project" value="TreeGrafter"/>
</dbReference>
<name>A0A482WS45_LAOST</name>
<dbReference type="AlphaFoldDB" id="A0A482WS45"/>
<accession>A0A482WS45</accession>
<feature type="transmembrane region" description="Helical" evidence="3">
    <location>
        <begin position="696"/>
        <end position="714"/>
    </location>
</feature>
<feature type="chain" id="PRO_5019859775" evidence="4">
    <location>
        <begin position="23"/>
        <end position="720"/>
    </location>
</feature>
<dbReference type="Proteomes" id="UP000291343">
    <property type="component" value="Unassembled WGS sequence"/>
</dbReference>
<dbReference type="EMBL" id="QKKF02026461">
    <property type="protein sequence ID" value="RZF36397.1"/>
    <property type="molecule type" value="Genomic_DNA"/>
</dbReference>
<keyword evidence="3" id="KW-0472">Membrane</keyword>